<accession>A0A4Q0I4Z6</accession>
<evidence type="ECO:0000313" key="2">
    <source>
        <dbReference type="Proteomes" id="UP000289166"/>
    </source>
</evidence>
<reference evidence="2" key="1">
    <citation type="submission" date="2018-11" db="EMBL/GenBank/DDBJ databases">
        <title>Genome sequencing of a novel mesophilic and cellulolytic organism within the genus Hungateiclostridium.</title>
        <authorList>
            <person name="Rettenmaier R."/>
            <person name="Liebl W."/>
            <person name="Zverlov V."/>
        </authorList>
    </citation>
    <scope>NUCLEOTIDE SEQUENCE [LARGE SCALE GENOMIC DNA]</scope>
    <source>
        <strain evidence="2">N2K1</strain>
    </source>
</reference>
<proteinExistence type="predicted"/>
<dbReference type="Proteomes" id="UP000289166">
    <property type="component" value="Unassembled WGS sequence"/>
</dbReference>
<organism evidence="1 2">
    <name type="scientific">Acetivibrio mesophilus</name>
    <dbReference type="NCBI Taxonomy" id="2487273"/>
    <lineage>
        <taxon>Bacteria</taxon>
        <taxon>Bacillati</taxon>
        <taxon>Bacillota</taxon>
        <taxon>Clostridia</taxon>
        <taxon>Eubacteriales</taxon>
        <taxon>Oscillospiraceae</taxon>
        <taxon>Acetivibrio</taxon>
    </lineage>
</organism>
<evidence type="ECO:0000313" key="1">
    <source>
        <dbReference type="EMBL" id="RXE58887.1"/>
    </source>
</evidence>
<sequence length="65" mass="7538">MDRADTVKIKHSDMLIETIRKASRTMSFDEYAKATGLEKEFIFGILSGQIEEVDKETWDRLSLKN</sequence>
<gene>
    <name evidence="1" type="ORF">EFD62_09605</name>
</gene>
<dbReference type="RefSeq" id="WP_069194947.1">
    <property type="nucleotide sequence ID" value="NZ_RLII01000011.1"/>
</dbReference>
<comment type="caution">
    <text evidence="1">The sequence shown here is derived from an EMBL/GenBank/DDBJ whole genome shotgun (WGS) entry which is preliminary data.</text>
</comment>
<name>A0A4Q0I4Z6_9FIRM</name>
<dbReference type="EMBL" id="RLII01000011">
    <property type="protein sequence ID" value="RXE58887.1"/>
    <property type="molecule type" value="Genomic_DNA"/>
</dbReference>
<protein>
    <submittedName>
        <fullName evidence="1">Uncharacterized protein</fullName>
    </submittedName>
</protein>
<keyword evidence="2" id="KW-1185">Reference proteome</keyword>
<dbReference type="AlphaFoldDB" id="A0A4Q0I4Z6"/>
<dbReference type="OrthoDB" id="2086100at2"/>